<comment type="caution">
    <text evidence="1">The sequence shown here is derived from an EMBL/GenBank/DDBJ whole genome shotgun (WGS) entry which is preliminary data.</text>
</comment>
<name>A0ABV8TP56_9ACTN</name>
<dbReference type="Proteomes" id="UP001595824">
    <property type="component" value="Unassembled WGS sequence"/>
</dbReference>
<reference evidence="2" key="1">
    <citation type="journal article" date="2019" name="Int. J. Syst. Evol. Microbiol.">
        <title>The Global Catalogue of Microorganisms (GCM) 10K type strain sequencing project: providing services to taxonomists for standard genome sequencing and annotation.</title>
        <authorList>
            <consortium name="The Broad Institute Genomics Platform"/>
            <consortium name="The Broad Institute Genome Sequencing Center for Infectious Disease"/>
            <person name="Wu L."/>
            <person name="Ma J."/>
        </authorList>
    </citation>
    <scope>NUCLEOTIDE SEQUENCE [LARGE SCALE GENOMIC DNA]</scope>
    <source>
        <strain evidence="2">PCU 347</strain>
    </source>
</reference>
<gene>
    <name evidence="1" type="ORF">ACFPC0_33165</name>
</gene>
<dbReference type="EMBL" id="JBHSDP010000029">
    <property type="protein sequence ID" value="MFC4332534.1"/>
    <property type="molecule type" value="Genomic_DNA"/>
</dbReference>
<evidence type="ECO:0000313" key="2">
    <source>
        <dbReference type="Proteomes" id="UP001595824"/>
    </source>
</evidence>
<evidence type="ECO:0000313" key="1">
    <source>
        <dbReference type="EMBL" id="MFC4332534.1"/>
    </source>
</evidence>
<sequence length="281" mass="31045">MLSLTVGDAERGPPCSAIDQKFLRGRSDNSPQHQFPHLAPGLHPREPAHQDLERLLPAGRVYAVNRGHRKNVGLQTPMISGGRAHGCQRDGRPVVEGDAVLGLLGFYDEIDNRPGQPNGSLRDAVQPVGEPDEADLVAYLDAGHILIDVMEGGRDVITGSAHRHSLGCSSLVTDGTWLWRQDFPHYVETHHVLLPEAFIEHARDLNYQMPALVIAQFAPHCNETMPLVGWAVTVPWRSTAAVLEPEPRTVTTKVEFDAAMLAQERNRPHGNWAKPRKPRRA</sequence>
<keyword evidence="2" id="KW-1185">Reference proteome</keyword>
<organism evidence="1 2">
    <name type="scientific">Streptomyces andamanensis</name>
    <dbReference type="NCBI Taxonomy" id="1565035"/>
    <lineage>
        <taxon>Bacteria</taxon>
        <taxon>Bacillati</taxon>
        <taxon>Actinomycetota</taxon>
        <taxon>Actinomycetes</taxon>
        <taxon>Kitasatosporales</taxon>
        <taxon>Streptomycetaceae</taxon>
        <taxon>Streptomyces</taxon>
    </lineage>
</organism>
<dbReference type="RefSeq" id="WP_381743995.1">
    <property type="nucleotide sequence ID" value="NZ_JBHSDP010000029.1"/>
</dbReference>
<proteinExistence type="predicted"/>
<accession>A0ABV8TP56</accession>
<protein>
    <submittedName>
        <fullName evidence="1">Uncharacterized protein</fullName>
    </submittedName>
</protein>